<comment type="caution">
    <text evidence="4">The sequence shown here is derived from an EMBL/GenBank/DDBJ whole genome shotgun (WGS) entry which is preliminary data.</text>
</comment>
<dbReference type="PANTHER" id="PTHR47706">
    <property type="entry name" value="NMRA-LIKE FAMILY PROTEIN"/>
    <property type="match status" value="1"/>
</dbReference>
<dbReference type="PANTHER" id="PTHR47706:SF7">
    <property type="entry name" value="CIPA-LIKE, PUTATIVE (AFU_ORTHOLOGUE AFUA_1G01630)-RELATED"/>
    <property type="match status" value="1"/>
</dbReference>
<dbReference type="Pfam" id="PF05368">
    <property type="entry name" value="NmrA"/>
    <property type="match status" value="1"/>
</dbReference>
<dbReference type="EMBL" id="JADGJQ010000066">
    <property type="protein sequence ID" value="KAJ3173979.1"/>
    <property type="molecule type" value="Genomic_DNA"/>
</dbReference>
<dbReference type="Proteomes" id="UP001212152">
    <property type="component" value="Unassembled WGS sequence"/>
</dbReference>
<protein>
    <recommendedName>
        <fullName evidence="3">NmrA-like domain-containing protein</fullName>
    </recommendedName>
</protein>
<keyword evidence="1" id="KW-0521">NADP</keyword>
<evidence type="ECO:0000313" key="4">
    <source>
        <dbReference type="EMBL" id="KAJ3173979.1"/>
    </source>
</evidence>
<dbReference type="SUPFAM" id="SSF51735">
    <property type="entry name" value="NAD(P)-binding Rossmann-fold domains"/>
    <property type="match status" value="1"/>
</dbReference>
<dbReference type="AlphaFoldDB" id="A0AAD5TFS9"/>
<dbReference type="Gene3D" id="3.90.25.10">
    <property type="entry name" value="UDP-galactose 4-epimerase, domain 1"/>
    <property type="match status" value="1"/>
</dbReference>
<sequence>MSTPNRISKVAVVGAGGNVGRFITEAILNTGKHSVTALTRVGSQTTLPEGVAKRAVDYDKQETLVEALRGHDALVITVNGQAAVKDIQEQLVKAAEEAGVHWILPNEWSPDSTHEGILKDLPLFQVLAATRKRIEQGGKSSYVALVTGMWYEWSLAIPQAYGFDFANRKVTLFDNGETKLSTSTWPQVGRAVASLLSLPIKPEGSNEASLEDFKNKVVYVNSFTVSQNDMLASVLRVTGTKEADWTITQEPSQQRFAEGLQQMQEGNHKGFVKWLYTRIFFRDGCGDFEHSKGVSNQILGLPNEDIDEATNVAIERQKSLGEH</sequence>
<dbReference type="InterPro" id="IPR051609">
    <property type="entry name" value="NmrA/Isoflavone_reductase-like"/>
</dbReference>
<dbReference type="Gene3D" id="3.40.50.720">
    <property type="entry name" value="NAD(P)-binding Rossmann-like Domain"/>
    <property type="match status" value="1"/>
</dbReference>
<evidence type="ECO:0000313" key="5">
    <source>
        <dbReference type="Proteomes" id="UP001212152"/>
    </source>
</evidence>
<dbReference type="CDD" id="cd05259">
    <property type="entry name" value="PCBER_SDR_a"/>
    <property type="match status" value="1"/>
</dbReference>
<organism evidence="4 5">
    <name type="scientific">Geranomyces variabilis</name>
    <dbReference type="NCBI Taxonomy" id="109894"/>
    <lineage>
        <taxon>Eukaryota</taxon>
        <taxon>Fungi</taxon>
        <taxon>Fungi incertae sedis</taxon>
        <taxon>Chytridiomycota</taxon>
        <taxon>Chytridiomycota incertae sedis</taxon>
        <taxon>Chytridiomycetes</taxon>
        <taxon>Spizellomycetales</taxon>
        <taxon>Powellomycetaceae</taxon>
        <taxon>Geranomyces</taxon>
    </lineage>
</organism>
<reference evidence="4" key="1">
    <citation type="submission" date="2020-05" db="EMBL/GenBank/DDBJ databases">
        <title>Phylogenomic resolution of chytrid fungi.</title>
        <authorList>
            <person name="Stajich J.E."/>
            <person name="Amses K."/>
            <person name="Simmons R."/>
            <person name="Seto K."/>
            <person name="Myers J."/>
            <person name="Bonds A."/>
            <person name="Quandt C.A."/>
            <person name="Barry K."/>
            <person name="Liu P."/>
            <person name="Grigoriev I."/>
            <person name="Longcore J.E."/>
            <person name="James T.Y."/>
        </authorList>
    </citation>
    <scope>NUCLEOTIDE SEQUENCE</scope>
    <source>
        <strain evidence="4">JEL0379</strain>
    </source>
</reference>
<keyword evidence="5" id="KW-1185">Reference proteome</keyword>
<dbReference type="GO" id="GO:0016491">
    <property type="term" value="F:oxidoreductase activity"/>
    <property type="evidence" value="ECO:0007669"/>
    <property type="project" value="UniProtKB-KW"/>
</dbReference>
<dbReference type="InterPro" id="IPR036291">
    <property type="entry name" value="NAD(P)-bd_dom_sf"/>
</dbReference>
<gene>
    <name evidence="4" type="ORF">HDU87_007192</name>
</gene>
<evidence type="ECO:0000259" key="3">
    <source>
        <dbReference type="Pfam" id="PF05368"/>
    </source>
</evidence>
<keyword evidence="2" id="KW-0560">Oxidoreductase</keyword>
<accession>A0AAD5TFS9</accession>
<evidence type="ECO:0000256" key="1">
    <source>
        <dbReference type="ARBA" id="ARBA00022857"/>
    </source>
</evidence>
<dbReference type="InterPro" id="IPR045312">
    <property type="entry name" value="PCBER-like"/>
</dbReference>
<proteinExistence type="predicted"/>
<dbReference type="InterPro" id="IPR008030">
    <property type="entry name" value="NmrA-like"/>
</dbReference>
<evidence type="ECO:0000256" key="2">
    <source>
        <dbReference type="ARBA" id="ARBA00023002"/>
    </source>
</evidence>
<name>A0AAD5TFS9_9FUNG</name>
<feature type="domain" description="NmrA-like" evidence="3">
    <location>
        <begin position="8"/>
        <end position="144"/>
    </location>
</feature>